<keyword evidence="5" id="KW-0804">Transcription</keyword>
<dbReference type="Pfam" id="PF04542">
    <property type="entry name" value="Sigma70_r2"/>
    <property type="match status" value="1"/>
</dbReference>
<dbReference type="InterPro" id="IPR013249">
    <property type="entry name" value="RNA_pol_sigma70_r4_t2"/>
</dbReference>
<evidence type="ECO:0000256" key="6">
    <source>
        <dbReference type="SAM" id="MobiDB-lite"/>
    </source>
</evidence>
<evidence type="ECO:0000256" key="3">
    <source>
        <dbReference type="ARBA" id="ARBA00023082"/>
    </source>
</evidence>
<dbReference type="PANTHER" id="PTHR43133:SF8">
    <property type="entry name" value="RNA POLYMERASE SIGMA FACTOR HI_1459-RELATED"/>
    <property type="match status" value="1"/>
</dbReference>
<feature type="compositionally biased region" description="Low complexity" evidence="6">
    <location>
        <begin position="176"/>
        <end position="185"/>
    </location>
</feature>
<dbReference type="SUPFAM" id="SSF88659">
    <property type="entry name" value="Sigma3 and sigma4 domains of RNA polymerase sigma factors"/>
    <property type="match status" value="1"/>
</dbReference>
<dbReference type="GO" id="GO:0006352">
    <property type="term" value="P:DNA-templated transcription initiation"/>
    <property type="evidence" value="ECO:0007669"/>
    <property type="project" value="InterPro"/>
</dbReference>
<sequence>MPDHDRRWFDDLFTAHAGAVLRFLRRRMPSGAVDAEDLAADVLATAWRRRDDVPDGHELAWLYRTAGFVLANHRRRAAAVPLAEMPEPRADDVPDLDPAALAVTDDAVRRALAALSPRDRTILVLCAWEGVGGDDLAVVLGTSRGGADAALSRARSRLRAVWAEVSDDEGPARSVRGASPGRPGTRTGGAAGSAAGRTTGRTARDG</sequence>
<feature type="region of interest" description="Disordered" evidence="6">
    <location>
        <begin position="166"/>
        <end position="206"/>
    </location>
</feature>
<dbReference type="InterPro" id="IPR013325">
    <property type="entry name" value="RNA_pol_sigma_r2"/>
</dbReference>
<keyword evidence="4" id="KW-0238">DNA-binding</keyword>
<evidence type="ECO:0000256" key="2">
    <source>
        <dbReference type="ARBA" id="ARBA00023015"/>
    </source>
</evidence>
<dbReference type="GO" id="GO:0003677">
    <property type="term" value="F:DNA binding"/>
    <property type="evidence" value="ECO:0007669"/>
    <property type="project" value="UniProtKB-KW"/>
</dbReference>
<evidence type="ECO:0000256" key="1">
    <source>
        <dbReference type="ARBA" id="ARBA00010641"/>
    </source>
</evidence>
<dbReference type="InterPro" id="IPR007627">
    <property type="entry name" value="RNA_pol_sigma70_r2"/>
</dbReference>
<comment type="similarity">
    <text evidence="1">Belongs to the sigma-70 factor family. ECF subfamily.</text>
</comment>
<evidence type="ECO:0000259" key="7">
    <source>
        <dbReference type="Pfam" id="PF04542"/>
    </source>
</evidence>
<reference evidence="9 10" key="1">
    <citation type="submission" date="2017-11" db="EMBL/GenBank/DDBJ databases">
        <title>Genomic Encyclopedia of Archaeal and Bacterial Type Strains, Phase II (KMG-II): From Individual Species to Whole Genera.</title>
        <authorList>
            <person name="Goeker M."/>
        </authorList>
    </citation>
    <scope>NUCLEOTIDE SEQUENCE [LARGE SCALE GENOMIC DNA]</scope>
    <source>
        <strain evidence="9 10">DSM 25478</strain>
    </source>
</reference>
<dbReference type="RefSeq" id="WP_157802600.1">
    <property type="nucleotide sequence ID" value="NZ_BOOX01000001.1"/>
</dbReference>
<gene>
    <name evidence="9" type="ORF">CLV28_2111</name>
</gene>
<dbReference type="InterPro" id="IPR039425">
    <property type="entry name" value="RNA_pol_sigma-70-like"/>
</dbReference>
<evidence type="ECO:0000256" key="4">
    <source>
        <dbReference type="ARBA" id="ARBA00023125"/>
    </source>
</evidence>
<keyword evidence="3" id="KW-0731">Sigma factor</keyword>
<dbReference type="AlphaFoldDB" id="A0A2M9CEK1"/>
<dbReference type="Gene3D" id="1.10.1740.10">
    <property type="match status" value="1"/>
</dbReference>
<comment type="caution">
    <text evidence="9">The sequence shown here is derived from an EMBL/GenBank/DDBJ whole genome shotgun (WGS) entry which is preliminary data.</text>
</comment>
<keyword evidence="10" id="KW-1185">Reference proteome</keyword>
<evidence type="ECO:0000313" key="10">
    <source>
        <dbReference type="Proteomes" id="UP000231693"/>
    </source>
</evidence>
<feature type="compositionally biased region" description="Low complexity" evidence="6">
    <location>
        <begin position="192"/>
        <end position="206"/>
    </location>
</feature>
<dbReference type="PANTHER" id="PTHR43133">
    <property type="entry name" value="RNA POLYMERASE ECF-TYPE SIGMA FACTO"/>
    <property type="match status" value="1"/>
</dbReference>
<dbReference type="EMBL" id="PGFE01000003">
    <property type="protein sequence ID" value="PJJ70280.1"/>
    <property type="molecule type" value="Genomic_DNA"/>
</dbReference>
<dbReference type="SUPFAM" id="SSF88946">
    <property type="entry name" value="Sigma2 domain of RNA polymerase sigma factors"/>
    <property type="match status" value="1"/>
</dbReference>
<dbReference type="NCBIfam" id="TIGR02937">
    <property type="entry name" value="sigma70-ECF"/>
    <property type="match status" value="1"/>
</dbReference>
<keyword evidence="2" id="KW-0805">Transcription regulation</keyword>
<name>A0A2M9CEK1_9CELL</name>
<feature type="domain" description="RNA polymerase sigma factor 70 region 4 type 2" evidence="8">
    <location>
        <begin position="106"/>
        <end position="158"/>
    </location>
</feature>
<dbReference type="InterPro" id="IPR013324">
    <property type="entry name" value="RNA_pol_sigma_r3/r4-like"/>
</dbReference>
<dbReference type="Gene3D" id="1.10.10.10">
    <property type="entry name" value="Winged helix-like DNA-binding domain superfamily/Winged helix DNA-binding domain"/>
    <property type="match status" value="1"/>
</dbReference>
<evidence type="ECO:0000313" key="9">
    <source>
        <dbReference type="EMBL" id="PJJ70280.1"/>
    </source>
</evidence>
<dbReference type="InterPro" id="IPR014284">
    <property type="entry name" value="RNA_pol_sigma-70_dom"/>
</dbReference>
<evidence type="ECO:0000256" key="5">
    <source>
        <dbReference type="ARBA" id="ARBA00023163"/>
    </source>
</evidence>
<organism evidence="9 10">
    <name type="scientific">Sediminihabitans luteus</name>
    <dbReference type="NCBI Taxonomy" id="1138585"/>
    <lineage>
        <taxon>Bacteria</taxon>
        <taxon>Bacillati</taxon>
        <taxon>Actinomycetota</taxon>
        <taxon>Actinomycetes</taxon>
        <taxon>Micrococcales</taxon>
        <taxon>Cellulomonadaceae</taxon>
        <taxon>Sediminihabitans</taxon>
    </lineage>
</organism>
<dbReference type="Pfam" id="PF08281">
    <property type="entry name" value="Sigma70_r4_2"/>
    <property type="match status" value="1"/>
</dbReference>
<proteinExistence type="inferred from homology"/>
<protein>
    <submittedName>
        <fullName evidence="9">RNA polymerase sigma-70 factor (ECF subfamily)</fullName>
    </submittedName>
</protein>
<feature type="domain" description="RNA polymerase sigma-70 region 2" evidence="7">
    <location>
        <begin position="12"/>
        <end position="78"/>
    </location>
</feature>
<dbReference type="GO" id="GO:0016987">
    <property type="term" value="F:sigma factor activity"/>
    <property type="evidence" value="ECO:0007669"/>
    <property type="project" value="UniProtKB-KW"/>
</dbReference>
<dbReference type="Proteomes" id="UP000231693">
    <property type="component" value="Unassembled WGS sequence"/>
</dbReference>
<accession>A0A2M9CEK1</accession>
<evidence type="ECO:0000259" key="8">
    <source>
        <dbReference type="Pfam" id="PF08281"/>
    </source>
</evidence>
<dbReference type="OrthoDB" id="4184921at2"/>
<dbReference type="InterPro" id="IPR036388">
    <property type="entry name" value="WH-like_DNA-bd_sf"/>
</dbReference>